<evidence type="ECO:0008006" key="5">
    <source>
        <dbReference type="Google" id="ProtNLM"/>
    </source>
</evidence>
<organism evidence="3 4">
    <name type="scientific">Trichobilharzia regenti</name>
    <name type="common">Nasal bird schistosome</name>
    <dbReference type="NCBI Taxonomy" id="157069"/>
    <lineage>
        <taxon>Eukaryota</taxon>
        <taxon>Metazoa</taxon>
        <taxon>Spiralia</taxon>
        <taxon>Lophotrochozoa</taxon>
        <taxon>Platyhelminthes</taxon>
        <taxon>Trematoda</taxon>
        <taxon>Digenea</taxon>
        <taxon>Strigeidida</taxon>
        <taxon>Schistosomatoidea</taxon>
        <taxon>Schistosomatidae</taxon>
        <taxon>Trichobilharzia</taxon>
    </lineage>
</organism>
<dbReference type="PANTHER" id="PTHR44675:SF1">
    <property type="entry name" value="P21-ACTIVATED PROTEIN KINASE-INTERACTING PROTEIN 1"/>
    <property type="match status" value="1"/>
</dbReference>
<dbReference type="PROSITE" id="PS50294">
    <property type="entry name" value="WD_REPEATS_REGION"/>
    <property type="match status" value="1"/>
</dbReference>
<dbReference type="Proteomes" id="UP000050795">
    <property type="component" value="Unassembled WGS sequence"/>
</dbReference>
<evidence type="ECO:0000313" key="3">
    <source>
        <dbReference type="Proteomes" id="UP000050795"/>
    </source>
</evidence>
<dbReference type="SMART" id="SM00320">
    <property type="entry name" value="WD40"/>
    <property type="match status" value="3"/>
</dbReference>
<dbReference type="SUPFAM" id="SSF50978">
    <property type="entry name" value="WD40 repeat-like"/>
    <property type="match status" value="1"/>
</dbReference>
<dbReference type="WBParaSite" id="TREG1_3100.1">
    <property type="protein sequence ID" value="TREG1_3100.1"/>
    <property type="gene ID" value="TREG1_3100"/>
</dbReference>
<protein>
    <recommendedName>
        <fullName evidence="5">WD_REPEATS_REGION domain-containing protein</fullName>
    </recommendedName>
</protein>
<proteinExistence type="predicted"/>
<evidence type="ECO:0000256" key="1">
    <source>
        <dbReference type="ARBA" id="ARBA00045213"/>
    </source>
</evidence>
<reference evidence="4" key="2">
    <citation type="submission" date="2023-11" db="UniProtKB">
        <authorList>
            <consortium name="WormBaseParasite"/>
        </authorList>
    </citation>
    <scope>IDENTIFICATION</scope>
</reference>
<keyword evidence="3" id="KW-1185">Reference proteome</keyword>
<dbReference type="Gene3D" id="2.130.10.10">
    <property type="entry name" value="YVTN repeat-like/Quinoprotein amine dehydrogenase"/>
    <property type="match status" value="2"/>
</dbReference>
<dbReference type="AlphaFoldDB" id="A0AA85JN32"/>
<dbReference type="PROSITE" id="PS50082">
    <property type="entry name" value="WD_REPEATS_2"/>
    <property type="match status" value="1"/>
</dbReference>
<dbReference type="InterPro" id="IPR015943">
    <property type="entry name" value="WD40/YVTN_repeat-like_dom_sf"/>
</dbReference>
<dbReference type="Pfam" id="PF00400">
    <property type="entry name" value="WD40"/>
    <property type="match status" value="1"/>
</dbReference>
<name>A0AA85JN32_TRIRE</name>
<evidence type="ECO:0000256" key="2">
    <source>
        <dbReference type="PROSITE-ProRule" id="PRU00221"/>
    </source>
</evidence>
<dbReference type="InterPro" id="IPR036322">
    <property type="entry name" value="WD40_repeat_dom_sf"/>
</dbReference>
<evidence type="ECO:0000313" key="4">
    <source>
        <dbReference type="WBParaSite" id="TREG1_3100.1"/>
    </source>
</evidence>
<dbReference type="PANTHER" id="PTHR44675">
    <property type="entry name" value="PAK1 INTERACTING PROTEIN 1"/>
    <property type="match status" value="1"/>
</dbReference>
<feature type="repeat" description="WD" evidence="2">
    <location>
        <begin position="140"/>
        <end position="181"/>
    </location>
</feature>
<keyword evidence="2" id="KW-0853">WD repeat</keyword>
<dbReference type="InterPro" id="IPR051959">
    <property type="entry name" value="PAK1-Kinase_Regulator"/>
</dbReference>
<accession>A0AA85JN32</accession>
<dbReference type="InterPro" id="IPR001680">
    <property type="entry name" value="WD40_rpt"/>
</dbReference>
<comment type="function">
    <text evidence="1">Negatively regulates the PAK1 kinase. PAK1 is a member of the PAK kinase family, which has been shown to play a positive role in the regulation of signaling pathways involving MAPK8 and RELA. PAK1 exists as an inactive homodimer, which is activated by binding of small GTPases such as CDC42 to an N-terminal regulatory domain. PAK1IP1 also binds to the N-terminus of PAK1, and inhibits the specific activation of PAK1 by CDC42. May be involved in ribosomal large subunit assembly.</text>
</comment>
<sequence length="416" mass="45772">MGTLTISCGTYDGSVFALQYDFQTLNIAGPKQLKPVFVDPAAHNSAVTSVATKDSLVLSGSSDEIIQIFSLQSKTRLGALEMHVGTIRQLKFITEPQNSTYCHLFSASDDGCIAIWRCENPDGKLTKCKTPSSWECIRQIRRHKGPVHSIAIHPSNRCLFSISEDKTFRVWNLLRGRQAYAIRLKNLADGARSLSVSPTGSRLLLVWPDKFDMINLTGEIPADTDCNSSKSEVFSYGSVQFPNPTTSEPVFFSEDDDDEVTQNQAALSDPLFAYVLVGVDASLALFKFSIGGQNSSDRGKPSLTSKVVLPGKRIKFLQVVNWPSVLVANETICQGRSRLLVAVTTEADCSHIRGYIVNLNETDVLEPGKSFIPLFTYDVWNARITALSAAWSPQNSYVNLPLSEHSNDAVAENFTF</sequence>
<reference evidence="3" key="1">
    <citation type="submission" date="2022-06" db="EMBL/GenBank/DDBJ databases">
        <authorList>
            <person name="Berger JAMES D."/>
            <person name="Berger JAMES D."/>
        </authorList>
    </citation>
    <scope>NUCLEOTIDE SEQUENCE [LARGE SCALE GENOMIC DNA]</scope>
</reference>